<sequence length="316" mass="36504">MFIFLASGFANIKYKDWDESIFHFEIHTPIATEMMLTICIFILVAILGYLLLRFSKINKLPPLVLVLAMSALYIGIIVDGLWICQVFKINALNLILILFPLNVIVIFIKVIKDIVIKWNLEYKDKKRVLKDNKLINLCNKILNNALNWPWLALIFMVPLLGILIGILALFGQAPDSIIKAFTETAEWNLSTKLPAQSLEYDGHYLCTVAAGGHKEVVKPIRLGRRGGKYIVVNRQLCIANAFEQIIEEKTPKFHYVVRSFYDKYGYPVAKHINSKYTADFVYFLMKPLEWIFLIVIYLFDNKPENRIAIQYLPKKK</sequence>
<feature type="domain" description="DUF6688" evidence="3">
    <location>
        <begin position="201"/>
        <end position="312"/>
    </location>
</feature>
<feature type="transmembrane region" description="Helical" evidence="1">
    <location>
        <begin position="150"/>
        <end position="170"/>
    </location>
</feature>
<evidence type="ECO:0000259" key="2">
    <source>
        <dbReference type="Pfam" id="PF20394"/>
    </source>
</evidence>
<accession>A0ABS2FGH4</accession>
<feature type="transmembrane region" description="Helical" evidence="1">
    <location>
        <begin position="34"/>
        <end position="52"/>
    </location>
</feature>
<feature type="transmembrane region" description="Helical" evidence="1">
    <location>
        <begin position="89"/>
        <end position="108"/>
    </location>
</feature>
<proteinExistence type="predicted"/>
<reference evidence="4 5" key="1">
    <citation type="journal article" date="2021" name="Sci. Rep.">
        <title>The distribution of antibiotic resistance genes in chicken gut microbiota commensals.</title>
        <authorList>
            <person name="Juricova H."/>
            <person name="Matiasovicova J."/>
            <person name="Kubasova T."/>
            <person name="Cejkova D."/>
            <person name="Rychlik I."/>
        </authorList>
    </citation>
    <scope>NUCLEOTIDE SEQUENCE [LARGE SCALE GENOMIC DNA]</scope>
    <source>
        <strain evidence="4 5">An435</strain>
    </source>
</reference>
<feature type="transmembrane region" description="Helical" evidence="1">
    <location>
        <begin position="280"/>
        <end position="299"/>
    </location>
</feature>
<dbReference type="Pfam" id="PF23543">
    <property type="entry name" value="DUF6688_C"/>
    <property type="match status" value="1"/>
</dbReference>
<keyword evidence="1" id="KW-1133">Transmembrane helix</keyword>
<feature type="transmembrane region" description="Helical" evidence="1">
    <location>
        <begin position="64"/>
        <end position="83"/>
    </location>
</feature>
<evidence type="ECO:0000259" key="3">
    <source>
        <dbReference type="Pfam" id="PF23543"/>
    </source>
</evidence>
<evidence type="ECO:0000256" key="1">
    <source>
        <dbReference type="SAM" id="Phobius"/>
    </source>
</evidence>
<comment type="caution">
    <text evidence="4">The sequence shown here is derived from an EMBL/GenBank/DDBJ whole genome shotgun (WGS) entry which is preliminary data.</text>
</comment>
<dbReference type="EMBL" id="JACJLL010000044">
    <property type="protein sequence ID" value="MBM6819387.1"/>
    <property type="molecule type" value="Genomic_DNA"/>
</dbReference>
<feature type="domain" description="DUF6688" evidence="2">
    <location>
        <begin position="3"/>
        <end position="194"/>
    </location>
</feature>
<gene>
    <name evidence="4" type="ORF">H6A19_08560</name>
</gene>
<evidence type="ECO:0000313" key="4">
    <source>
        <dbReference type="EMBL" id="MBM6819387.1"/>
    </source>
</evidence>
<keyword evidence="5" id="KW-1185">Reference proteome</keyword>
<organism evidence="4 5">
    <name type="scientific">Clostridium saudiense</name>
    <dbReference type="NCBI Taxonomy" id="1414720"/>
    <lineage>
        <taxon>Bacteria</taxon>
        <taxon>Bacillati</taxon>
        <taxon>Bacillota</taxon>
        <taxon>Clostridia</taxon>
        <taxon>Eubacteriales</taxon>
        <taxon>Clostridiaceae</taxon>
        <taxon>Clostridium</taxon>
    </lineage>
</organism>
<protein>
    <submittedName>
        <fullName evidence="4">Uncharacterized protein</fullName>
    </submittedName>
</protein>
<name>A0ABS2FGH4_9CLOT</name>
<dbReference type="InterPro" id="IPR056491">
    <property type="entry name" value="DUF6688_C"/>
</dbReference>
<dbReference type="Pfam" id="PF20394">
    <property type="entry name" value="DUF6688"/>
    <property type="match status" value="1"/>
</dbReference>
<keyword evidence="1" id="KW-0812">Transmembrane</keyword>
<keyword evidence="1" id="KW-0472">Membrane</keyword>
<dbReference type="Proteomes" id="UP000767334">
    <property type="component" value="Unassembled WGS sequence"/>
</dbReference>
<evidence type="ECO:0000313" key="5">
    <source>
        <dbReference type="Proteomes" id="UP000767334"/>
    </source>
</evidence>
<dbReference type="InterPro" id="IPR046510">
    <property type="entry name" value="DUF6688_N"/>
</dbReference>